<keyword evidence="3" id="KW-1185">Reference proteome</keyword>
<reference evidence="2 3" key="1">
    <citation type="submission" date="2014-12" db="EMBL/GenBank/DDBJ databases">
        <title>Draft genome sequences of 29 type strains of Enterococci.</title>
        <authorList>
            <person name="Zhong Z."/>
            <person name="Sun Z."/>
            <person name="Liu W."/>
            <person name="Zhang W."/>
            <person name="Zhang H."/>
        </authorList>
    </citation>
    <scope>NUCLEOTIDE SEQUENCE [LARGE SCALE GENOMIC DNA]</scope>
    <source>
        <strain evidence="2 3">DSM 17690</strain>
    </source>
</reference>
<dbReference type="Proteomes" id="UP000182149">
    <property type="component" value="Unassembled WGS sequence"/>
</dbReference>
<dbReference type="EMBL" id="JXKD01000002">
    <property type="protein sequence ID" value="OJG11946.1"/>
    <property type="molecule type" value="Genomic_DNA"/>
</dbReference>
<gene>
    <name evidence="2" type="ORF">RU93_GL001179</name>
</gene>
<evidence type="ECO:0000313" key="2">
    <source>
        <dbReference type="EMBL" id="OJG11946.1"/>
    </source>
</evidence>
<comment type="caution">
    <text evidence="2">The sequence shown here is derived from an EMBL/GenBank/DDBJ whole genome shotgun (WGS) entry which is preliminary data.</text>
</comment>
<dbReference type="STRING" id="328396.RU93_GL001179"/>
<feature type="coiled-coil region" evidence="1">
    <location>
        <begin position="30"/>
        <end position="123"/>
    </location>
</feature>
<evidence type="ECO:0000256" key="1">
    <source>
        <dbReference type="SAM" id="Coils"/>
    </source>
</evidence>
<accession>A0A1L8QWR7</accession>
<name>A0A1L8QWR7_9ENTE</name>
<organism evidence="2 3">
    <name type="scientific">Enterococcus aquimarinus</name>
    <dbReference type="NCBI Taxonomy" id="328396"/>
    <lineage>
        <taxon>Bacteria</taxon>
        <taxon>Bacillati</taxon>
        <taxon>Bacillota</taxon>
        <taxon>Bacilli</taxon>
        <taxon>Lactobacillales</taxon>
        <taxon>Enterococcaceae</taxon>
        <taxon>Enterococcus</taxon>
    </lineage>
</organism>
<evidence type="ECO:0000313" key="3">
    <source>
        <dbReference type="Proteomes" id="UP000182149"/>
    </source>
</evidence>
<dbReference type="AlphaFoldDB" id="A0A1L8QWR7"/>
<keyword evidence="1" id="KW-0175">Coiled coil</keyword>
<proteinExistence type="predicted"/>
<sequence length="157" mass="18706">MSKVLQVFLFLWYESLKSKNKEEESMTDVAAREEKLIREIEKEMDKLDQTLAKMDETDSKIKHFIEQEKALHEIRTIIRKEHKLEKLEEKDAQHEIDAVVNELEREESLINGINKEVEKLDKTLSKIDGDENRVKSYFEQKKALHEIREIVKKVNKL</sequence>
<protein>
    <submittedName>
        <fullName evidence="2">Uncharacterized protein</fullName>
    </submittedName>
</protein>